<evidence type="ECO:0000313" key="3">
    <source>
        <dbReference type="Proteomes" id="UP001600888"/>
    </source>
</evidence>
<gene>
    <name evidence="2" type="ORF">FJTKL_02834</name>
</gene>
<name>A0ABR4F2N7_9PEZI</name>
<accession>A0ABR4F2N7</accession>
<feature type="compositionally biased region" description="Acidic residues" evidence="1">
    <location>
        <begin position="319"/>
        <end position="329"/>
    </location>
</feature>
<organism evidence="2 3">
    <name type="scientific">Diaporthe vaccinii</name>
    <dbReference type="NCBI Taxonomy" id="105482"/>
    <lineage>
        <taxon>Eukaryota</taxon>
        <taxon>Fungi</taxon>
        <taxon>Dikarya</taxon>
        <taxon>Ascomycota</taxon>
        <taxon>Pezizomycotina</taxon>
        <taxon>Sordariomycetes</taxon>
        <taxon>Sordariomycetidae</taxon>
        <taxon>Diaporthales</taxon>
        <taxon>Diaporthaceae</taxon>
        <taxon>Diaporthe</taxon>
        <taxon>Diaporthe eres species complex</taxon>
    </lineage>
</organism>
<dbReference type="InterPro" id="IPR027796">
    <property type="entry name" value="OTT_1508_deam-like"/>
</dbReference>
<evidence type="ECO:0000313" key="2">
    <source>
        <dbReference type="EMBL" id="KAL2288961.1"/>
    </source>
</evidence>
<proteinExistence type="predicted"/>
<reference evidence="2 3" key="1">
    <citation type="submission" date="2024-03" db="EMBL/GenBank/DDBJ databases">
        <title>A high-quality draft genome sequence of Diaporthe vaccinii, a causative agent of upright dieback and viscid rot disease in cranberry plants.</title>
        <authorList>
            <person name="Sarrasin M."/>
            <person name="Lang B.F."/>
            <person name="Burger G."/>
        </authorList>
    </citation>
    <scope>NUCLEOTIDE SEQUENCE [LARGE SCALE GENOMIC DNA]</scope>
    <source>
        <strain evidence="2 3">IS7</strain>
    </source>
</reference>
<dbReference type="Proteomes" id="UP001600888">
    <property type="component" value="Unassembled WGS sequence"/>
</dbReference>
<sequence length="339" mass="38475">MRSQAHSLVNCAQRCRNYLLENLTDDQSNSLAEWLLQFKHVKFQEEGLHQICQDAYRVRNDPEMLAIERLGQRFHNATHPESISVAFSRVRHIIGRLAAHIRSVKQLLDDGIHVDDLLEAYEVSAVPVPPSVPQPPADDQTSLRGIMTRILPLGSNDPRFEGLLGYLSHIDQQAHLEDKLSDFHSPDRKAPTVHAEVQMLHHFYDNRLAFAGADRYIAASKPACLCCKLYFRHHPAMCVEPDSHQRVWPSWGPVLLPLGRAEPSWTEQRDVLISVSRDIRKEVILVIEQRQAISFAHPDSLTGITYTMDVELSELENGQWDDDDEDLDSDSGFNGGVQL</sequence>
<keyword evidence="3" id="KW-1185">Reference proteome</keyword>
<dbReference type="Pfam" id="PF14441">
    <property type="entry name" value="OTT_1508_deam"/>
    <property type="match status" value="1"/>
</dbReference>
<dbReference type="PANTHER" id="PTHR42037:SF1">
    <property type="match status" value="1"/>
</dbReference>
<dbReference type="PANTHER" id="PTHR42037">
    <property type="match status" value="1"/>
</dbReference>
<evidence type="ECO:0000256" key="1">
    <source>
        <dbReference type="SAM" id="MobiDB-lite"/>
    </source>
</evidence>
<comment type="caution">
    <text evidence="2">The sequence shown here is derived from an EMBL/GenBank/DDBJ whole genome shotgun (WGS) entry which is preliminary data.</text>
</comment>
<feature type="region of interest" description="Disordered" evidence="1">
    <location>
        <begin position="319"/>
        <end position="339"/>
    </location>
</feature>
<dbReference type="EMBL" id="JBAWTH010000014">
    <property type="protein sequence ID" value="KAL2288961.1"/>
    <property type="molecule type" value="Genomic_DNA"/>
</dbReference>
<protein>
    <submittedName>
        <fullName evidence="2">Uncharacterized protein</fullName>
    </submittedName>
</protein>